<proteinExistence type="predicted"/>
<keyword evidence="2" id="KW-1185">Reference proteome</keyword>
<reference evidence="1" key="1">
    <citation type="submission" date="2023-04" db="EMBL/GenBank/DDBJ databases">
        <title>Draft Genome sequencing of Naganishia species isolated from polar environments using Oxford Nanopore Technology.</title>
        <authorList>
            <person name="Leo P."/>
            <person name="Venkateswaran K."/>
        </authorList>
    </citation>
    <scope>NUCLEOTIDE SEQUENCE</scope>
    <source>
        <strain evidence="1">DBVPG 5303</strain>
    </source>
</reference>
<name>A0ACC2X3R8_9TREE</name>
<evidence type="ECO:0000313" key="2">
    <source>
        <dbReference type="Proteomes" id="UP001234202"/>
    </source>
</evidence>
<evidence type="ECO:0000313" key="1">
    <source>
        <dbReference type="EMBL" id="KAJ9118066.1"/>
    </source>
</evidence>
<accession>A0ACC2X3R8</accession>
<organism evidence="1 2">
    <name type="scientific">Naganishia onofrii</name>
    <dbReference type="NCBI Taxonomy" id="1851511"/>
    <lineage>
        <taxon>Eukaryota</taxon>
        <taxon>Fungi</taxon>
        <taxon>Dikarya</taxon>
        <taxon>Basidiomycota</taxon>
        <taxon>Agaricomycotina</taxon>
        <taxon>Tremellomycetes</taxon>
        <taxon>Filobasidiales</taxon>
        <taxon>Filobasidiaceae</taxon>
        <taxon>Naganishia</taxon>
    </lineage>
</organism>
<protein>
    <submittedName>
        <fullName evidence="1">Uncharacterized protein</fullName>
    </submittedName>
</protein>
<comment type="caution">
    <text evidence="1">The sequence shown here is derived from an EMBL/GenBank/DDBJ whole genome shotgun (WGS) entry which is preliminary data.</text>
</comment>
<dbReference type="Proteomes" id="UP001234202">
    <property type="component" value="Unassembled WGS sequence"/>
</dbReference>
<sequence>MSNYKWTGTLRPKYPLSAKREVPSHIPRPDYADHPRGESEIEMRGSNKLKNLNAEEIEGMRKVCKLAREVLELTASHIRPGITTDELDKICHEACFHGDLNATYPVGKVDPASMELIKTTKEALDESIAICKPGVLYRYVSLTLTLTGVDGQHAGGLGMLTDVWGFSSCRDIGNKIESIVKPKGFSIVRQYTGHGIDQRFHCNPNIVHYAGSKTPGKMEVGHCFTIEPMINAGTAALDHWKDDWTAVTRDGARSAQFEDVVL</sequence>
<gene>
    <name evidence="1" type="ORF">QFC24_006338</name>
</gene>
<dbReference type="EMBL" id="JASBWV010000030">
    <property type="protein sequence ID" value="KAJ9118066.1"/>
    <property type="molecule type" value="Genomic_DNA"/>
</dbReference>